<dbReference type="SMART" id="SM00342">
    <property type="entry name" value="HTH_ARAC"/>
    <property type="match status" value="1"/>
</dbReference>
<organism evidence="8 9">
    <name type="scientific">Paenibacillus anseongense</name>
    <dbReference type="NCBI Taxonomy" id="2682845"/>
    <lineage>
        <taxon>Bacteria</taxon>
        <taxon>Bacillati</taxon>
        <taxon>Bacillota</taxon>
        <taxon>Bacilli</taxon>
        <taxon>Bacillales</taxon>
        <taxon>Paenibacillaceae</taxon>
        <taxon>Paenibacillus</taxon>
    </lineage>
</organism>
<dbReference type="Gene3D" id="3.40.50.2300">
    <property type="match status" value="1"/>
</dbReference>
<dbReference type="InterPro" id="IPR009057">
    <property type="entry name" value="Homeodomain-like_sf"/>
</dbReference>
<feature type="modified residue" description="4-aspartylphosphate" evidence="4">
    <location>
        <position position="78"/>
    </location>
</feature>
<dbReference type="PANTHER" id="PTHR43280">
    <property type="entry name" value="ARAC-FAMILY TRANSCRIPTIONAL REGULATOR"/>
    <property type="match status" value="1"/>
</dbReference>
<evidence type="ECO:0000313" key="8">
    <source>
        <dbReference type="EMBL" id="MVQ35168.1"/>
    </source>
</evidence>
<keyword evidence="4" id="KW-0597">Phosphoprotein</keyword>
<evidence type="ECO:0000256" key="1">
    <source>
        <dbReference type="ARBA" id="ARBA00023015"/>
    </source>
</evidence>
<dbReference type="SUPFAM" id="SSF52172">
    <property type="entry name" value="CheY-like"/>
    <property type="match status" value="1"/>
</dbReference>
<keyword evidence="1" id="KW-0805">Transcription regulation</keyword>
<reference evidence="8 9" key="1">
    <citation type="submission" date="2019-12" db="EMBL/GenBank/DDBJ databases">
        <authorList>
            <person name="Huq M.A."/>
        </authorList>
    </citation>
    <scope>NUCLEOTIDE SEQUENCE [LARGE SCALE GENOMIC DNA]</scope>
    <source>
        <strain evidence="8 9">MAH-34</strain>
    </source>
</reference>
<dbReference type="Pfam" id="PF12833">
    <property type="entry name" value="HTH_18"/>
    <property type="match status" value="1"/>
</dbReference>
<dbReference type="InterPro" id="IPR020449">
    <property type="entry name" value="Tscrpt_reg_AraC-type_HTH"/>
</dbReference>
<gene>
    <name evidence="8" type="ORF">GON05_10930</name>
</gene>
<keyword evidence="2" id="KW-0238">DNA-binding</keyword>
<dbReference type="Pfam" id="PF00072">
    <property type="entry name" value="Response_reg"/>
    <property type="match status" value="1"/>
</dbReference>
<protein>
    <submittedName>
        <fullName evidence="8">Response regulator</fullName>
    </submittedName>
</protein>
<dbReference type="PROSITE" id="PS50110">
    <property type="entry name" value="RESPONSE_REGULATORY"/>
    <property type="match status" value="1"/>
</dbReference>
<keyword evidence="3" id="KW-0804">Transcription</keyword>
<dbReference type="InterPro" id="IPR011006">
    <property type="entry name" value="CheY-like_superfamily"/>
</dbReference>
<evidence type="ECO:0000259" key="6">
    <source>
        <dbReference type="PROSITE" id="PS01124"/>
    </source>
</evidence>
<comment type="caution">
    <text evidence="8">The sequence shown here is derived from an EMBL/GenBank/DDBJ whole genome shotgun (WGS) entry which is preliminary data.</text>
</comment>
<evidence type="ECO:0000259" key="7">
    <source>
        <dbReference type="PROSITE" id="PS50110"/>
    </source>
</evidence>
<keyword evidence="5" id="KW-0175">Coiled coil</keyword>
<name>A0ABW9U725_9BACL</name>
<dbReference type="InterPro" id="IPR001789">
    <property type="entry name" value="Sig_transdc_resp-reg_receiver"/>
</dbReference>
<proteinExistence type="predicted"/>
<dbReference type="PROSITE" id="PS01124">
    <property type="entry name" value="HTH_ARAC_FAMILY_2"/>
    <property type="match status" value="1"/>
</dbReference>
<accession>A0ABW9U725</accession>
<sequence length="563" mass="65408">MQFGRARDDDEDCHSQNKGGEPVRLKAILADDEPNILRNLQAVIPWAELEIDIVGTAKNGVDALELSRLHEPDLVMSDIRMPLMDGITFVQKLREINEACKVLMVTGYQDFEYARSLMRVGVSDYMLKPINYEELENCIRKLANEIRENKAIKQQEQQKWGKMKNLAYEKILQDVLMNYTEISTYTLLPIDNMDLETMTYSFMMIDVDDYSQKSLPWSEQERKLWNFAVRNVMQDSLANFKAEFSVLQMREGEWCLLIQWDTRGGEDNGVQAEETQMQSNLHEVALKLQKDVRESVKLGISIGFYPSAVGLRLLSDTYRKLQRFMQLNLNKQESVLLYRESKEQADANSSLWYLVEEIVTGLKQLNRIKTEDALSRLKLLLEGLPNSSFARAYQMLHFLILHVLRELREMNSLDVQEEEQVWRQLDTSESIQHLLQVMVQLAAIGLEGTNKKKNSELLMTAAKEYIRTHYSNDFGIEDIASSLGISSSYFSLLFKQQFGETFVEYVTKHRMELAKSMLLHSDKSITDIGRSVGYTERRYFTKVFQKFTGEIPSEYREKRMEPK</sequence>
<evidence type="ECO:0000256" key="2">
    <source>
        <dbReference type="ARBA" id="ARBA00023125"/>
    </source>
</evidence>
<evidence type="ECO:0000256" key="4">
    <source>
        <dbReference type="PROSITE-ProRule" id="PRU00169"/>
    </source>
</evidence>
<keyword evidence="9" id="KW-1185">Reference proteome</keyword>
<dbReference type="PANTHER" id="PTHR43280:SF2">
    <property type="entry name" value="HTH-TYPE TRANSCRIPTIONAL REGULATOR EXSA"/>
    <property type="match status" value="1"/>
</dbReference>
<evidence type="ECO:0000256" key="3">
    <source>
        <dbReference type="ARBA" id="ARBA00023163"/>
    </source>
</evidence>
<dbReference type="EMBL" id="WSEM01000008">
    <property type="protein sequence ID" value="MVQ35168.1"/>
    <property type="molecule type" value="Genomic_DNA"/>
</dbReference>
<feature type="coiled-coil region" evidence="5">
    <location>
        <begin position="132"/>
        <end position="159"/>
    </location>
</feature>
<dbReference type="InterPro" id="IPR018060">
    <property type="entry name" value="HTH_AraC"/>
</dbReference>
<dbReference type="SUPFAM" id="SSF46689">
    <property type="entry name" value="Homeodomain-like"/>
    <property type="match status" value="2"/>
</dbReference>
<dbReference type="Proteomes" id="UP000467637">
    <property type="component" value="Unassembled WGS sequence"/>
</dbReference>
<dbReference type="PRINTS" id="PR00032">
    <property type="entry name" value="HTHARAC"/>
</dbReference>
<feature type="domain" description="Response regulatory" evidence="7">
    <location>
        <begin position="26"/>
        <end position="143"/>
    </location>
</feature>
<dbReference type="Gene3D" id="1.10.10.60">
    <property type="entry name" value="Homeodomain-like"/>
    <property type="match status" value="2"/>
</dbReference>
<dbReference type="CDD" id="cd17536">
    <property type="entry name" value="REC_YesN-like"/>
    <property type="match status" value="1"/>
</dbReference>
<dbReference type="SMART" id="SM00448">
    <property type="entry name" value="REC"/>
    <property type="match status" value="1"/>
</dbReference>
<evidence type="ECO:0000313" key="9">
    <source>
        <dbReference type="Proteomes" id="UP000467637"/>
    </source>
</evidence>
<evidence type="ECO:0000256" key="5">
    <source>
        <dbReference type="SAM" id="Coils"/>
    </source>
</evidence>
<feature type="domain" description="HTH araC/xylS-type" evidence="6">
    <location>
        <begin position="460"/>
        <end position="558"/>
    </location>
</feature>